<dbReference type="AlphaFoldDB" id="A0A510JBB0"/>
<name>A0A510JBB0_9FUSO</name>
<evidence type="ECO:0000313" key="1">
    <source>
        <dbReference type="EMBL" id="BBM35475.1"/>
    </source>
</evidence>
<accession>A0A510JBB0</accession>
<dbReference type="Proteomes" id="UP000321606">
    <property type="component" value="Chromosome"/>
</dbReference>
<dbReference type="STRING" id="714315.GCA_000516535_00400"/>
<protein>
    <submittedName>
        <fullName evidence="1">Uncharacterized protein</fullName>
    </submittedName>
</protein>
<evidence type="ECO:0000313" key="2">
    <source>
        <dbReference type="Proteomes" id="UP000321606"/>
    </source>
</evidence>
<dbReference type="EMBL" id="AP019822">
    <property type="protein sequence ID" value="BBM35475.1"/>
    <property type="molecule type" value="Genomic_DNA"/>
</dbReference>
<reference evidence="1 2" key="1">
    <citation type="submission" date="2019-07" db="EMBL/GenBank/DDBJ databases">
        <title>Complete Genome Sequence of Leptotrichia goodfellowii Strain JCM 16774.</title>
        <authorList>
            <person name="Watanabe S."/>
            <person name="Cui L."/>
        </authorList>
    </citation>
    <scope>NUCLEOTIDE SEQUENCE [LARGE SCALE GENOMIC DNA]</scope>
    <source>
        <strain evidence="1 2">JCM16774</strain>
    </source>
</reference>
<organism evidence="1 2">
    <name type="scientific">Pseudoleptotrichia goodfellowii</name>
    <dbReference type="NCBI Taxonomy" id="157692"/>
    <lineage>
        <taxon>Bacteria</taxon>
        <taxon>Fusobacteriati</taxon>
        <taxon>Fusobacteriota</taxon>
        <taxon>Fusobacteriia</taxon>
        <taxon>Fusobacteriales</taxon>
        <taxon>Leptotrichiaceae</taxon>
        <taxon>Pseudoleptotrichia</taxon>
    </lineage>
</organism>
<gene>
    <name evidence="1" type="ORF">JCM16774_0388</name>
</gene>
<proteinExistence type="predicted"/>
<dbReference type="KEGG" id="lgo:JCM16774_0388"/>
<sequence>MEIGKIIKDELIGIRKKPEELYCKIKMIVEEYYPYSIEIQPTFNKCEKDEIRNIKSRREDITIKDTGVTIAYLFIKEEKDFFEILNIDSLLYLKEEFEIKYERPLLTVYESDSVVIETNKIEDIVDYCKKKSNPENKIGFILIYYKNYKILYDVNSNKYSCIELNLFDKNFSEIADKIDDLEKEVVYDKPIDM</sequence>
<dbReference type="RefSeq" id="WP_026737037.1">
    <property type="nucleotide sequence ID" value="NZ_AP019822.1"/>
</dbReference>